<accession>A0ACB9LCH9</accession>
<name>A0ACB9LCH9_BAUVA</name>
<evidence type="ECO:0000313" key="1">
    <source>
        <dbReference type="EMBL" id="KAI4307156.1"/>
    </source>
</evidence>
<reference evidence="1 2" key="1">
    <citation type="journal article" date="2022" name="DNA Res.">
        <title>Chromosomal-level genome assembly of the orchid tree Bauhinia variegata (Leguminosae; Cercidoideae) supports the allotetraploid origin hypothesis of Bauhinia.</title>
        <authorList>
            <person name="Zhong Y."/>
            <person name="Chen Y."/>
            <person name="Zheng D."/>
            <person name="Pang J."/>
            <person name="Liu Y."/>
            <person name="Luo S."/>
            <person name="Meng S."/>
            <person name="Qian L."/>
            <person name="Wei D."/>
            <person name="Dai S."/>
            <person name="Zhou R."/>
        </authorList>
    </citation>
    <scope>NUCLEOTIDE SEQUENCE [LARGE SCALE GENOMIC DNA]</scope>
    <source>
        <strain evidence="1">BV-YZ2020</strain>
    </source>
</reference>
<comment type="caution">
    <text evidence="1">The sequence shown here is derived from an EMBL/GenBank/DDBJ whole genome shotgun (WGS) entry which is preliminary data.</text>
</comment>
<dbReference type="Proteomes" id="UP000828941">
    <property type="component" value="Chromosome 12"/>
</dbReference>
<dbReference type="EMBL" id="CM039437">
    <property type="protein sequence ID" value="KAI4307156.1"/>
    <property type="molecule type" value="Genomic_DNA"/>
</dbReference>
<organism evidence="1 2">
    <name type="scientific">Bauhinia variegata</name>
    <name type="common">Purple orchid tree</name>
    <name type="synonym">Phanera variegata</name>
    <dbReference type="NCBI Taxonomy" id="167791"/>
    <lineage>
        <taxon>Eukaryota</taxon>
        <taxon>Viridiplantae</taxon>
        <taxon>Streptophyta</taxon>
        <taxon>Embryophyta</taxon>
        <taxon>Tracheophyta</taxon>
        <taxon>Spermatophyta</taxon>
        <taxon>Magnoliopsida</taxon>
        <taxon>eudicotyledons</taxon>
        <taxon>Gunneridae</taxon>
        <taxon>Pentapetalae</taxon>
        <taxon>rosids</taxon>
        <taxon>fabids</taxon>
        <taxon>Fabales</taxon>
        <taxon>Fabaceae</taxon>
        <taxon>Cercidoideae</taxon>
        <taxon>Cercideae</taxon>
        <taxon>Bauhiniinae</taxon>
        <taxon>Bauhinia</taxon>
    </lineage>
</organism>
<protein>
    <submittedName>
        <fullName evidence="1">Uncharacterized protein</fullName>
    </submittedName>
</protein>
<proteinExistence type="predicted"/>
<gene>
    <name evidence="1" type="ORF">L6164_030373</name>
</gene>
<sequence>MRVTPSPVVDYYVMHKEYDLLVASTRKSEIVTVLVEATKSSSDDELEVDFSNSFAYHAASDLVKEIQFEEVEEGIKTRILRK</sequence>
<evidence type="ECO:0000313" key="2">
    <source>
        <dbReference type="Proteomes" id="UP000828941"/>
    </source>
</evidence>
<keyword evidence="2" id="KW-1185">Reference proteome</keyword>